<comment type="similarity">
    <text evidence="2">Belongs to the GerABKC lipoprotein family.</text>
</comment>
<sequence>MKIRFFIVISLMLMSLLLTGCVEKEIIDDVNIEMGVGYDQKNDKIEGTVMVPIFNPDKKIGNFTFSATATSNRDLIQEIQRKSAQPVVTGSLEIALFGEEIAKKGIKDFIDAFERDPSIGARVYFAVADDKAKEILSGTYGTRGNAIHLSQLIQHNTETRNLPITNMHLYLFDLYQEGIDPYLPILKKTEPEIIDITGIALFKDEKMVKELPSDKMFFFKLLTDKFSEGAFKLEVDGKDVAVKDLDSKNKFKLSKRNPYTVDIEIKVEGLIREYTGEMLTPGIIKKIEKEFEEQVNKETMEMIQEFQEMGIDPVGFGQFIKTKTRGFDFKRWEDEYKNLTVNVKTDVTITEVGIVE</sequence>
<evidence type="ECO:0000256" key="6">
    <source>
        <dbReference type="ARBA" id="ARBA00023139"/>
    </source>
</evidence>
<evidence type="ECO:0000256" key="4">
    <source>
        <dbReference type="ARBA" id="ARBA00022729"/>
    </source>
</evidence>
<dbReference type="Pfam" id="PF05504">
    <property type="entry name" value="Spore_GerAC"/>
    <property type="match status" value="1"/>
</dbReference>
<proteinExistence type="inferred from homology"/>
<dbReference type="InterPro" id="IPR046953">
    <property type="entry name" value="Spore_GerAC-like_C"/>
</dbReference>
<accession>A0ABY9VHV5</accession>
<keyword evidence="4 8" id="KW-0732">Signal</keyword>
<evidence type="ECO:0000256" key="5">
    <source>
        <dbReference type="ARBA" id="ARBA00023136"/>
    </source>
</evidence>
<dbReference type="EMBL" id="CP134494">
    <property type="protein sequence ID" value="WNF22447.1"/>
    <property type="molecule type" value="Genomic_DNA"/>
</dbReference>
<protein>
    <submittedName>
        <fullName evidence="11">Ger(X)C family spore germination protein</fullName>
    </submittedName>
</protein>
<dbReference type="NCBIfam" id="TIGR02887">
    <property type="entry name" value="spore_ger_x_C"/>
    <property type="match status" value="1"/>
</dbReference>
<dbReference type="InterPro" id="IPR057336">
    <property type="entry name" value="GerAC_N"/>
</dbReference>
<evidence type="ECO:0000256" key="3">
    <source>
        <dbReference type="ARBA" id="ARBA00022544"/>
    </source>
</evidence>
<feature type="domain" description="Spore germination GerAC-like C-terminal" evidence="9">
    <location>
        <begin position="197"/>
        <end position="353"/>
    </location>
</feature>
<feature type="domain" description="Spore germination protein N-terminal" evidence="10">
    <location>
        <begin position="24"/>
        <end position="187"/>
    </location>
</feature>
<dbReference type="Pfam" id="PF25198">
    <property type="entry name" value="Spore_GerAC_N"/>
    <property type="match status" value="1"/>
</dbReference>
<dbReference type="RefSeq" id="WP_311072583.1">
    <property type="nucleotide sequence ID" value="NZ_CP134494.1"/>
</dbReference>
<evidence type="ECO:0000259" key="9">
    <source>
        <dbReference type="Pfam" id="PF05504"/>
    </source>
</evidence>
<name>A0ABY9VHV5_9BACI</name>
<feature type="chain" id="PRO_5046094987" evidence="8">
    <location>
        <begin position="21"/>
        <end position="356"/>
    </location>
</feature>
<gene>
    <name evidence="11" type="ORF">RH061_20160</name>
</gene>
<keyword evidence="6" id="KW-0564">Palmitate</keyword>
<organism evidence="11 12">
    <name type="scientific">Mesobacillus jeotgali</name>
    <dbReference type="NCBI Taxonomy" id="129985"/>
    <lineage>
        <taxon>Bacteria</taxon>
        <taxon>Bacillati</taxon>
        <taxon>Bacillota</taxon>
        <taxon>Bacilli</taxon>
        <taxon>Bacillales</taxon>
        <taxon>Bacillaceae</taxon>
        <taxon>Mesobacillus</taxon>
    </lineage>
</organism>
<reference evidence="11 12" key="1">
    <citation type="submission" date="2023-09" db="EMBL/GenBank/DDBJ databases">
        <title>Microbial mechanism of fulvic acid promoting antimony reduction mineralization in rice fields.</title>
        <authorList>
            <person name="Chen G."/>
            <person name="Lan J."/>
        </authorList>
    </citation>
    <scope>NUCLEOTIDE SEQUENCE [LARGE SCALE GENOMIC DNA]</scope>
    <source>
        <strain evidence="11 12">PS1</strain>
    </source>
</reference>
<evidence type="ECO:0000259" key="10">
    <source>
        <dbReference type="Pfam" id="PF25198"/>
    </source>
</evidence>
<dbReference type="PANTHER" id="PTHR35789:SF1">
    <property type="entry name" value="SPORE GERMINATION PROTEIN B3"/>
    <property type="match status" value="1"/>
</dbReference>
<evidence type="ECO:0000256" key="1">
    <source>
        <dbReference type="ARBA" id="ARBA00004635"/>
    </source>
</evidence>
<dbReference type="InterPro" id="IPR038501">
    <property type="entry name" value="Spore_GerAC_C_sf"/>
</dbReference>
<dbReference type="PROSITE" id="PS51257">
    <property type="entry name" value="PROKAR_LIPOPROTEIN"/>
    <property type="match status" value="1"/>
</dbReference>
<feature type="signal peptide" evidence="8">
    <location>
        <begin position="1"/>
        <end position="20"/>
    </location>
</feature>
<evidence type="ECO:0000313" key="11">
    <source>
        <dbReference type="EMBL" id="WNF22447.1"/>
    </source>
</evidence>
<dbReference type="Proteomes" id="UP001303324">
    <property type="component" value="Chromosome"/>
</dbReference>
<evidence type="ECO:0000313" key="12">
    <source>
        <dbReference type="Proteomes" id="UP001303324"/>
    </source>
</evidence>
<keyword evidence="12" id="KW-1185">Reference proteome</keyword>
<dbReference type="PANTHER" id="PTHR35789">
    <property type="entry name" value="SPORE GERMINATION PROTEIN B3"/>
    <property type="match status" value="1"/>
</dbReference>
<comment type="subcellular location">
    <subcellularLocation>
        <location evidence="1">Membrane</location>
        <topology evidence="1">Lipid-anchor</topology>
    </subcellularLocation>
</comment>
<keyword evidence="5" id="KW-0472">Membrane</keyword>
<keyword evidence="7" id="KW-0449">Lipoprotein</keyword>
<dbReference type="Gene3D" id="3.30.300.210">
    <property type="entry name" value="Nutrient germinant receptor protein C, domain 3"/>
    <property type="match status" value="1"/>
</dbReference>
<evidence type="ECO:0000256" key="2">
    <source>
        <dbReference type="ARBA" id="ARBA00007886"/>
    </source>
</evidence>
<keyword evidence="3" id="KW-0309">Germination</keyword>
<evidence type="ECO:0000256" key="8">
    <source>
        <dbReference type="SAM" id="SignalP"/>
    </source>
</evidence>
<evidence type="ECO:0000256" key="7">
    <source>
        <dbReference type="ARBA" id="ARBA00023288"/>
    </source>
</evidence>
<dbReference type="InterPro" id="IPR008844">
    <property type="entry name" value="Spore_GerAC-like"/>
</dbReference>